<evidence type="ECO:0000259" key="2">
    <source>
        <dbReference type="PROSITE" id="PS51913"/>
    </source>
</evidence>
<dbReference type="EMBL" id="CP046457">
    <property type="protein sequence ID" value="QGU00696.1"/>
    <property type="molecule type" value="Genomic_DNA"/>
</dbReference>
<organism evidence="3 4">
    <name type="scientific">Candidatus Syntrophocurvum alkaliphilum</name>
    <dbReference type="NCBI Taxonomy" id="2293317"/>
    <lineage>
        <taxon>Bacteria</taxon>
        <taxon>Bacillati</taxon>
        <taxon>Bacillota</taxon>
        <taxon>Clostridia</taxon>
        <taxon>Eubacteriales</taxon>
        <taxon>Syntrophomonadaceae</taxon>
        <taxon>Candidatus Syntrophocurvum</taxon>
    </lineage>
</organism>
<proteinExistence type="predicted"/>
<sequence length="74" mass="9033">MIISKKSEADWAVEILREKKEAMFYRDLILEITKKMERKVDDFTLTSIHTRLNLDNRLVYQGEGYWYYDNNKVR</sequence>
<dbReference type="KEGG" id="salq:SYNTR_2102"/>
<dbReference type="RefSeq" id="WP_156204450.1">
    <property type="nucleotide sequence ID" value="NZ_CP046457.1"/>
</dbReference>
<dbReference type="PROSITE" id="PS51913">
    <property type="entry name" value="HTH_HARE"/>
    <property type="match status" value="1"/>
</dbReference>
<dbReference type="AlphaFoldDB" id="A0A6I6DF54"/>
<dbReference type="GO" id="GO:0006355">
    <property type="term" value="P:regulation of DNA-templated transcription"/>
    <property type="evidence" value="ECO:0007669"/>
    <property type="project" value="InterPro"/>
</dbReference>
<protein>
    <submittedName>
        <fullName evidence="3">DNA-directed RNA polymerase delta subunit</fullName>
        <ecNumber evidence="3">2.7.7.6</ecNumber>
    </submittedName>
</protein>
<dbReference type="Proteomes" id="UP000426444">
    <property type="component" value="Chromosome"/>
</dbReference>
<evidence type="ECO:0000256" key="1">
    <source>
        <dbReference type="ARBA" id="ARBA00023163"/>
    </source>
</evidence>
<keyword evidence="3" id="KW-0808">Transferase</keyword>
<dbReference type="GO" id="GO:0003899">
    <property type="term" value="F:DNA-directed RNA polymerase activity"/>
    <property type="evidence" value="ECO:0007669"/>
    <property type="project" value="UniProtKB-EC"/>
</dbReference>
<evidence type="ECO:0000313" key="4">
    <source>
        <dbReference type="Proteomes" id="UP000426444"/>
    </source>
</evidence>
<keyword evidence="4" id="KW-1185">Reference proteome</keyword>
<dbReference type="InterPro" id="IPR038087">
    <property type="entry name" value="RNAP_delta_N_dom_sf"/>
</dbReference>
<dbReference type="EC" id="2.7.7.6" evidence="3"/>
<accession>A0A6I6DF54</accession>
<keyword evidence="3" id="KW-0240">DNA-directed RNA polymerase</keyword>
<keyword evidence="3" id="KW-0548">Nucleotidyltransferase</keyword>
<dbReference type="OrthoDB" id="401223at2"/>
<evidence type="ECO:0000313" key="3">
    <source>
        <dbReference type="EMBL" id="QGU00696.1"/>
    </source>
</evidence>
<gene>
    <name evidence="3" type="ORF">SYNTR_2102</name>
</gene>
<keyword evidence="1" id="KW-0804">Transcription</keyword>
<dbReference type="Gene3D" id="1.10.10.1250">
    <property type="entry name" value="RNA polymerase, subunit delta, N-terminal domain"/>
    <property type="match status" value="1"/>
</dbReference>
<name>A0A6I6DF54_9FIRM</name>
<feature type="domain" description="HTH HARE-type" evidence="2">
    <location>
        <begin position="6"/>
        <end position="71"/>
    </location>
</feature>
<dbReference type="GO" id="GO:0000428">
    <property type="term" value="C:DNA-directed RNA polymerase complex"/>
    <property type="evidence" value="ECO:0007669"/>
    <property type="project" value="UniProtKB-KW"/>
</dbReference>
<dbReference type="InterPro" id="IPR007759">
    <property type="entry name" value="Asxl_HARE-HTH"/>
</dbReference>
<reference evidence="4" key="1">
    <citation type="journal article" date="2019" name="Microbiology">
        <title>Complete Genome Sequence of an Uncultured Bacterium of the Candidate Phylum Bipolaricaulota.</title>
        <authorList>
            <person name="Kadnikov V.V."/>
            <person name="Mardanov A.V."/>
            <person name="Beletsky A.V."/>
            <person name="Frank Y.A."/>
            <person name="Karnachuk O.V."/>
            <person name="Ravin N.V."/>
        </authorList>
    </citation>
    <scope>NUCLEOTIDE SEQUENCE [LARGE SCALE GENOMIC DNA]</scope>
</reference>